<dbReference type="RefSeq" id="WP_343994719.1">
    <property type="nucleotide sequence ID" value="NZ_BAAALG010000009.1"/>
</dbReference>
<name>A0ABP4EIT1_9ACTN</name>
<dbReference type="InterPro" id="IPR001460">
    <property type="entry name" value="PCN-bd_Tpept"/>
</dbReference>
<dbReference type="InterPro" id="IPR050515">
    <property type="entry name" value="Beta-lactam/transpept"/>
</dbReference>
<keyword evidence="4" id="KW-1185">Reference proteome</keyword>
<dbReference type="InterPro" id="IPR054120">
    <property type="entry name" value="PBPA_dimer"/>
</dbReference>
<evidence type="ECO:0000313" key="4">
    <source>
        <dbReference type="Proteomes" id="UP001501581"/>
    </source>
</evidence>
<sequence>MNKPIRTMSVFCLFLFLALLLNVTWVQYIKAGEYNDSGLNARVKDETLSRERGAILVAGRPVAESRPSDDRYKFQRVYPYRPYLYAPLTGYFALARSTLLENSQNKLLSGDDDRLFVNRLVDLVNNASPKGGNVSLTIDPAAQRAAYDGLAALGDNVQGGAVAIEPSTGKVLAMVSLPSFNPNKFADHDTAAVDAYDKAMQTRADKPLQSRATKIRLSPGSVFKLVTAAAAIESEGYDAESLVPGGPSYKLPGTNISINNGGRSCGSNQIPLTQALEQSCNTTFLALANQVGHEKMLEQAEKFGFNNGNLLRDFAESEQSASSYPTGDISDDFLAKTGMGQQDVQATPLQMAMVVAGIVNDGVVMRPYLVDQVRSPDLDVLETAEQEEFSRAISPSTASELRKMMVNTVDRGTASVAQIPGVRVGAKTGTAENCAGCQNYSWFVSYASEGGQEVAVAVMVQKSNASVVSGSGQAGPIARAIMDAVIK</sequence>
<dbReference type="EMBL" id="BAAALG010000009">
    <property type="protein sequence ID" value="GAA1104197.1"/>
    <property type="molecule type" value="Genomic_DNA"/>
</dbReference>
<dbReference type="Pfam" id="PF00905">
    <property type="entry name" value="Transpeptidase"/>
    <property type="match status" value="1"/>
</dbReference>
<gene>
    <name evidence="3" type="ORF">GCM10009668_24170</name>
</gene>
<organism evidence="3 4">
    <name type="scientific">Nocardioides dubius</name>
    <dbReference type="NCBI Taxonomy" id="317019"/>
    <lineage>
        <taxon>Bacteria</taxon>
        <taxon>Bacillati</taxon>
        <taxon>Actinomycetota</taxon>
        <taxon>Actinomycetes</taxon>
        <taxon>Propionibacteriales</taxon>
        <taxon>Nocardioidaceae</taxon>
        <taxon>Nocardioides</taxon>
    </lineage>
</organism>
<dbReference type="PANTHER" id="PTHR30627:SF24">
    <property type="entry name" value="PENICILLIN-BINDING PROTEIN 4B"/>
    <property type="match status" value="1"/>
</dbReference>
<proteinExistence type="predicted"/>
<accession>A0ABP4EIT1</accession>
<evidence type="ECO:0000259" key="1">
    <source>
        <dbReference type="Pfam" id="PF00905"/>
    </source>
</evidence>
<dbReference type="InterPro" id="IPR012338">
    <property type="entry name" value="Beta-lactam/transpept-like"/>
</dbReference>
<dbReference type="PANTHER" id="PTHR30627">
    <property type="entry name" value="PEPTIDOGLYCAN D,D-TRANSPEPTIDASE"/>
    <property type="match status" value="1"/>
</dbReference>
<dbReference type="Gene3D" id="3.90.1310.10">
    <property type="entry name" value="Penicillin-binding protein 2a (Domain 2)"/>
    <property type="match status" value="1"/>
</dbReference>
<dbReference type="Proteomes" id="UP001501581">
    <property type="component" value="Unassembled WGS sequence"/>
</dbReference>
<dbReference type="SUPFAM" id="SSF56601">
    <property type="entry name" value="beta-lactamase/transpeptidase-like"/>
    <property type="match status" value="1"/>
</dbReference>
<evidence type="ECO:0000313" key="3">
    <source>
        <dbReference type="EMBL" id="GAA1104197.1"/>
    </source>
</evidence>
<feature type="domain" description="Penicillin binding protein A dimerisation" evidence="2">
    <location>
        <begin position="52"/>
        <end position="134"/>
    </location>
</feature>
<dbReference type="Pfam" id="PF21922">
    <property type="entry name" value="PBP_dimer_2"/>
    <property type="match status" value="1"/>
</dbReference>
<feature type="domain" description="Penicillin-binding protein transpeptidase" evidence="1">
    <location>
        <begin position="159"/>
        <end position="483"/>
    </location>
</feature>
<reference evidence="4" key="1">
    <citation type="journal article" date="2019" name="Int. J. Syst. Evol. Microbiol.">
        <title>The Global Catalogue of Microorganisms (GCM) 10K type strain sequencing project: providing services to taxonomists for standard genome sequencing and annotation.</title>
        <authorList>
            <consortium name="The Broad Institute Genomics Platform"/>
            <consortium name="The Broad Institute Genome Sequencing Center for Infectious Disease"/>
            <person name="Wu L."/>
            <person name="Ma J."/>
        </authorList>
    </citation>
    <scope>NUCLEOTIDE SEQUENCE [LARGE SCALE GENOMIC DNA]</scope>
    <source>
        <strain evidence="4">JCM 13008</strain>
    </source>
</reference>
<dbReference type="Gene3D" id="3.40.710.10">
    <property type="entry name" value="DD-peptidase/beta-lactamase superfamily"/>
    <property type="match status" value="1"/>
</dbReference>
<comment type="caution">
    <text evidence="3">The sequence shown here is derived from an EMBL/GenBank/DDBJ whole genome shotgun (WGS) entry which is preliminary data.</text>
</comment>
<protein>
    <submittedName>
        <fullName evidence="3">Penicillin-binding protein 2</fullName>
    </submittedName>
</protein>
<evidence type="ECO:0000259" key="2">
    <source>
        <dbReference type="Pfam" id="PF21922"/>
    </source>
</evidence>